<accession>A0A6I3LJS1</accession>
<reference evidence="2 3" key="1">
    <citation type="submission" date="2019-11" db="EMBL/GenBank/DDBJ databases">
        <title>Genome of Strain BIT-d1.</title>
        <authorList>
            <person name="Yang Y."/>
        </authorList>
    </citation>
    <scope>NUCLEOTIDE SEQUENCE [LARGE SCALE GENOMIC DNA]</scope>
    <source>
        <strain evidence="2 3">BIT-d1</strain>
    </source>
</reference>
<dbReference type="Proteomes" id="UP000438760">
    <property type="component" value="Unassembled WGS sequence"/>
</dbReference>
<organism evidence="2 3">
    <name type="scientific">Myroides albus</name>
    <dbReference type="NCBI Taxonomy" id="2562892"/>
    <lineage>
        <taxon>Bacteria</taxon>
        <taxon>Pseudomonadati</taxon>
        <taxon>Bacteroidota</taxon>
        <taxon>Flavobacteriia</taxon>
        <taxon>Flavobacteriales</taxon>
        <taxon>Flavobacteriaceae</taxon>
        <taxon>Myroides</taxon>
    </lineage>
</organism>
<dbReference type="PROSITE" id="PS51257">
    <property type="entry name" value="PROKAR_LIPOPROTEIN"/>
    <property type="match status" value="1"/>
</dbReference>
<dbReference type="Pfam" id="PF14129">
    <property type="entry name" value="DUF4296"/>
    <property type="match status" value="1"/>
</dbReference>
<name>A0A6I3LJS1_9FLAO</name>
<proteinExistence type="predicted"/>
<evidence type="ECO:0000313" key="3">
    <source>
        <dbReference type="Proteomes" id="UP000438760"/>
    </source>
</evidence>
<protein>
    <submittedName>
        <fullName evidence="2">DUF4296 domain-containing protein</fullName>
    </submittedName>
</protein>
<evidence type="ECO:0000313" key="2">
    <source>
        <dbReference type="EMBL" id="MTG98054.1"/>
    </source>
</evidence>
<comment type="caution">
    <text evidence="2">The sequence shown here is derived from an EMBL/GenBank/DDBJ whole genome shotgun (WGS) entry which is preliminary data.</text>
</comment>
<sequence length="197" mass="22932">MKKLIVLFFIAFLVVSCNDKKPTPFIEKSKMEEILYDIAMLYAINNSYVYTVDNDTIPRITINSIFNKHQVDSLSFTENNAYYINLNKGVYYEMQDRIYARIVINQTKFEVDDFVNKVLDTKRIDVKMMRNAVKNHLDELSEKSDSAGELKVDGDSIKQLSNQDKTQVDSLKQKSKRRIARIVKNDTLSIDTIKRVK</sequence>
<evidence type="ECO:0000259" key="1">
    <source>
        <dbReference type="Pfam" id="PF14129"/>
    </source>
</evidence>
<feature type="domain" description="DUF4296" evidence="1">
    <location>
        <begin position="22"/>
        <end position="102"/>
    </location>
</feature>
<dbReference type="OrthoDB" id="1525222at2"/>
<dbReference type="InterPro" id="IPR025381">
    <property type="entry name" value="DUF4296"/>
</dbReference>
<dbReference type="RefSeq" id="WP_155092087.1">
    <property type="nucleotide sequence ID" value="NZ_CP102754.1"/>
</dbReference>
<gene>
    <name evidence="2" type="ORF">GJV76_07910</name>
</gene>
<dbReference type="AlphaFoldDB" id="A0A6I3LJS1"/>
<dbReference type="EMBL" id="WMJX01000013">
    <property type="protein sequence ID" value="MTG98054.1"/>
    <property type="molecule type" value="Genomic_DNA"/>
</dbReference>
<keyword evidence="3" id="KW-1185">Reference proteome</keyword>